<dbReference type="Pfam" id="PF00144">
    <property type="entry name" value="Beta-lactamase"/>
    <property type="match status" value="1"/>
</dbReference>
<dbReference type="InterPro" id="IPR012338">
    <property type="entry name" value="Beta-lactam/transpept-like"/>
</dbReference>
<dbReference type="RefSeq" id="WP_307352227.1">
    <property type="nucleotide sequence ID" value="NZ_JAUSVS010000010.1"/>
</dbReference>
<protein>
    <submittedName>
        <fullName evidence="2">CubicO group peptidase (Beta-lactamase class C family)</fullName>
    </submittedName>
</protein>
<gene>
    <name evidence="2" type="ORF">QO010_004054</name>
</gene>
<evidence type="ECO:0000313" key="2">
    <source>
        <dbReference type="EMBL" id="MDQ0466261.1"/>
    </source>
</evidence>
<accession>A0ABU0IY54</accession>
<name>A0ABU0IY54_9CAUL</name>
<reference evidence="2 3" key="1">
    <citation type="submission" date="2023-07" db="EMBL/GenBank/DDBJ databases">
        <title>Genomic Encyclopedia of Type Strains, Phase IV (KMG-IV): sequencing the most valuable type-strain genomes for metagenomic binning, comparative biology and taxonomic classification.</title>
        <authorList>
            <person name="Goeker M."/>
        </authorList>
    </citation>
    <scope>NUCLEOTIDE SEQUENCE [LARGE SCALE GENOMIC DNA]</scope>
    <source>
        <strain evidence="2 3">DSM 18695</strain>
    </source>
</reference>
<dbReference type="Proteomes" id="UP001228905">
    <property type="component" value="Unassembled WGS sequence"/>
</dbReference>
<dbReference type="InterPro" id="IPR050789">
    <property type="entry name" value="Diverse_Enzym_Activities"/>
</dbReference>
<proteinExistence type="predicted"/>
<comment type="caution">
    <text evidence="2">The sequence shown here is derived from an EMBL/GenBank/DDBJ whole genome shotgun (WGS) entry which is preliminary data.</text>
</comment>
<dbReference type="Gene3D" id="3.40.710.10">
    <property type="entry name" value="DD-peptidase/beta-lactamase superfamily"/>
    <property type="match status" value="1"/>
</dbReference>
<evidence type="ECO:0000259" key="1">
    <source>
        <dbReference type="Pfam" id="PF00144"/>
    </source>
</evidence>
<sequence length="400" mass="42220">MTTQDSITKAIEAYVAAEEVAGAAALVWRNGAVAQLATVGWRDREAGLPVERDTLFRIASMTKPITSLAALIVLEEKGIGLDTPIASVAPEFAAMRVLRAPGGPLDQTDPAARPITFDDLLTHRSGLTYGGVYPGPLSDAYAQALGGDIDSPVKPDDWIAGLAALPLIAQPGTAFNYGYSTDLLGQLIARIDGAPLGEVLKRRVFEPLGMKDTGFTAPADRRATLYGCDETGRLVRRLTAAGGSTLPERPADMEYCSGGQGLWSTLDDYLAFARLFIGEGPQLLRPQTLKLMTTNRLTDDQRLGAQMFGMPTFGTGHGFGLGLATVIDPATASYTRGKGGIGTVSWPGAFGGWWQADPTDGSVMIFLVHNIMEPALMAQGIGLNVYGLIAQVHALGSAKA</sequence>
<dbReference type="PANTHER" id="PTHR43283:SF3">
    <property type="entry name" value="BETA-LACTAMASE FAMILY PROTEIN (AFU_ORTHOLOGUE AFUA_5G07500)"/>
    <property type="match status" value="1"/>
</dbReference>
<dbReference type="EMBL" id="JAUSVS010000010">
    <property type="protein sequence ID" value="MDQ0466261.1"/>
    <property type="molecule type" value="Genomic_DNA"/>
</dbReference>
<dbReference type="InterPro" id="IPR001466">
    <property type="entry name" value="Beta-lactam-related"/>
</dbReference>
<feature type="domain" description="Beta-lactamase-related" evidence="1">
    <location>
        <begin position="8"/>
        <end position="368"/>
    </location>
</feature>
<dbReference type="PANTHER" id="PTHR43283">
    <property type="entry name" value="BETA-LACTAMASE-RELATED"/>
    <property type="match status" value="1"/>
</dbReference>
<dbReference type="SUPFAM" id="SSF56601">
    <property type="entry name" value="beta-lactamase/transpeptidase-like"/>
    <property type="match status" value="1"/>
</dbReference>
<keyword evidence="3" id="KW-1185">Reference proteome</keyword>
<evidence type="ECO:0000313" key="3">
    <source>
        <dbReference type="Proteomes" id="UP001228905"/>
    </source>
</evidence>
<organism evidence="2 3">
    <name type="scientific">Caulobacter ginsengisoli</name>
    <dbReference type="NCBI Taxonomy" id="400775"/>
    <lineage>
        <taxon>Bacteria</taxon>
        <taxon>Pseudomonadati</taxon>
        <taxon>Pseudomonadota</taxon>
        <taxon>Alphaproteobacteria</taxon>
        <taxon>Caulobacterales</taxon>
        <taxon>Caulobacteraceae</taxon>
        <taxon>Caulobacter</taxon>
    </lineage>
</organism>